<protein>
    <submittedName>
        <fullName evidence="1">HAD family hydrolase</fullName>
    </submittedName>
</protein>
<evidence type="ECO:0000313" key="3">
    <source>
        <dbReference type="Proteomes" id="UP000053171"/>
    </source>
</evidence>
<dbReference type="InterPro" id="IPR036412">
    <property type="entry name" value="HAD-like_sf"/>
</dbReference>
<gene>
    <name evidence="1" type="ORF">AN277_0205305</name>
    <name evidence="2" type="ORF">I6G21_02955</name>
</gene>
<dbReference type="Proteomes" id="UP000053171">
    <property type="component" value="Unassembled WGS sequence"/>
</dbReference>
<evidence type="ECO:0000313" key="4">
    <source>
        <dbReference type="Proteomes" id="UP000594975"/>
    </source>
</evidence>
<dbReference type="SUPFAM" id="SSF56784">
    <property type="entry name" value="HAD-like"/>
    <property type="match status" value="1"/>
</dbReference>
<keyword evidence="1" id="KW-0378">Hydrolase</keyword>
<reference evidence="1" key="2">
    <citation type="submission" date="2016-04" db="EMBL/GenBank/DDBJ databases">
        <authorList>
            <person name="Evans L.H."/>
            <person name="Alamgir A."/>
            <person name="Owens N."/>
            <person name="Weber N.D."/>
            <person name="Virtaneva K."/>
            <person name="Barbian K."/>
            <person name="Babar A."/>
            <person name="Rosenke K."/>
        </authorList>
    </citation>
    <scope>NUCLEOTIDE SEQUENCE [LARGE SCALE GENOMIC DNA]</scope>
    <source>
        <strain evidence="1">RUTW2-3</strain>
    </source>
</reference>
<accession>A0A199NT56</accession>
<sequence length="260" mass="27108">MVALDVDGTLVDHDGAMSARVRRAVQAVVAAGHHVVIATGRSRAAALPVVELAGITRGYAVASNGGITLRIDAEAPGGYAVIDAAEFRPEPALRTLREAVPGARFALETAEGAFWSTVPVHDASFGAPARVVGFEELASMSAVRVVVFSEELDLEDFTEAIERAGLHGVAYAVGWTPWLDVAAHGVSKASALEQIRSRLGIPRERTVAVGDGFNDVEMLTWAGRGVAMGQAAQGVRAVADEVAPSVYEDGAAVVLESLLD</sequence>
<proteinExistence type="predicted"/>
<dbReference type="GO" id="GO:0005829">
    <property type="term" value="C:cytosol"/>
    <property type="evidence" value="ECO:0007669"/>
    <property type="project" value="TreeGrafter"/>
</dbReference>
<dbReference type="PATRIC" id="fig|37923.5.peg.1516"/>
<dbReference type="Pfam" id="PF08282">
    <property type="entry name" value="Hydrolase_3"/>
    <property type="match status" value="1"/>
</dbReference>
<dbReference type="PROSITE" id="PS01229">
    <property type="entry name" value="COF_2"/>
    <property type="match status" value="1"/>
</dbReference>
<dbReference type="GO" id="GO:0016791">
    <property type="term" value="F:phosphatase activity"/>
    <property type="evidence" value="ECO:0007669"/>
    <property type="project" value="TreeGrafter"/>
</dbReference>
<dbReference type="EMBL" id="CP065738">
    <property type="protein sequence ID" value="QPT54611.1"/>
    <property type="molecule type" value="Genomic_DNA"/>
</dbReference>
<dbReference type="Gene3D" id="3.40.50.1000">
    <property type="entry name" value="HAD superfamily/HAD-like"/>
    <property type="match status" value="1"/>
</dbReference>
<dbReference type="KEGG" id="rkr:I6G21_02955"/>
<name>A0A199NT56_9MICC</name>
<reference evidence="2 4" key="4">
    <citation type="submission" date="2020-12" db="EMBL/GenBank/DDBJ databases">
        <title>FDA dAtabase for Regulatory Grade micrObial Sequences (FDA-ARGOS): Supporting development and validation of Infectious Disease Dx tests.</title>
        <authorList>
            <person name="Sproer C."/>
            <person name="Gronow S."/>
            <person name="Severitt S."/>
            <person name="Schroder I."/>
            <person name="Tallon L."/>
            <person name="Sadzewicz L."/>
            <person name="Zhao X."/>
            <person name="Boylan J."/>
            <person name="Ott S."/>
            <person name="Bowen H."/>
            <person name="Vavikolanu K."/>
            <person name="Mehta A."/>
            <person name="Aluvathingal J."/>
            <person name="Nadendla S."/>
            <person name="Lowell S."/>
            <person name="Myers T."/>
            <person name="Yan Y."/>
            <person name="Sichtig H."/>
        </authorList>
    </citation>
    <scope>NUCLEOTIDE SEQUENCE [LARGE SCALE GENOMIC DNA]</scope>
    <source>
        <strain evidence="2 4">FDAARGOS_864</strain>
    </source>
</reference>
<evidence type="ECO:0000313" key="1">
    <source>
        <dbReference type="EMBL" id="OAX52102.1"/>
    </source>
</evidence>
<reference evidence="3" key="1">
    <citation type="submission" date="2016-04" db="EMBL/GenBank/DDBJ databases">
        <authorList>
            <person name="Waterworth S."/>
            <person name="Matcher G."/>
        </authorList>
    </citation>
    <scope>NUCLEOTIDE SEQUENCE [LARGE SCALE GENOMIC DNA]</scope>
    <source>
        <strain evidence="3">RuSp02-3</strain>
    </source>
</reference>
<dbReference type="Gene3D" id="3.30.1240.10">
    <property type="match status" value="1"/>
</dbReference>
<dbReference type="Proteomes" id="UP000594975">
    <property type="component" value="Chromosome"/>
</dbReference>
<dbReference type="GO" id="GO:0000287">
    <property type="term" value="F:magnesium ion binding"/>
    <property type="evidence" value="ECO:0007669"/>
    <property type="project" value="TreeGrafter"/>
</dbReference>
<dbReference type="AlphaFoldDB" id="A0A199NT56"/>
<evidence type="ECO:0000313" key="2">
    <source>
        <dbReference type="EMBL" id="QPT54611.1"/>
    </source>
</evidence>
<keyword evidence="3" id="KW-1185">Reference proteome</keyword>
<dbReference type="PANTHER" id="PTHR10000:SF8">
    <property type="entry name" value="HAD SUPERFAMILY HYDROLASE-LIKE, TYPE 3"/>
    <property type="match status" value="1"/>
</dbReference>
<dbReference type="EMBL" id="LJBJ02000008">
    <property type="protein sequence ID" value="OAX52102.1"/>
    <property type="molecule type" value="Genomic_DNA"/>
</dbReference>
<dbReference type="PANTHER" id="PTHR10000">
    <property type="entry name" value="PHOSPHOSERINE PHOSPHATASE"/>
    <property type="match status" value="1"/>
</dbReference>
<reference evidence="1 3" key="3">
    <citation type="submission" date="2016-06" db="EMBL/GenBank/DDBJ databases">
        <title>Identification of putative biosynthetic pathways for the production of bioactive secondary metabolites by the marine actinomycete Kocuria kristinae RUTW2-3.</title>
        <authorList>
            <person name="Waterworth S.C."/>
            <person name="Walmsley T.A."/>
            <person name="Matongo T."/>
            <person name="Davies-Coleman M.T."/>
            <person name="Dorrington R.A."/>
        </authorList>
    </citation>
    <scope>NUCLEOTIDE SEQUENCE [LARGE SCALE GENOMIC DNA]</scope>
    <source>
        <strain evidence="3">RuSp02-3</strain>
        <strain evidence="1">RUTW2-3</strain>
    </source>
</reference>
<dbReference type="InterPro" id="IPR023214">
    <property type="entry name" value="HAD_sf"/>
</dbReference>
<organism evidence="1 3">
    <name type="scientific">Rothia kristinae</name>
    <dbReference type="NCBI Taxonomy" id="37923"/>
    <lineage>
        <taxon>Bacteria</taxon>
        <taxon>Bacillati</taxon>
        <taxon>Actinomycetota</taxon>
        <taxon>Actinomycetes</taxon>
        <taxon>Micrococcales</taxon>
        <taxon>Micrococcaceae</taxon>
        <taxon>Rothia</taxon>
    </lineage>
</organism>